<reference evidence="6 7" key="1">
    <citation type="submission" date="2019-03" db="EMBL/GenBank/DDBJ databases">
        <title>Genomic Encyclopedia of Type Strains, Phase IV (KMG-IV): sequencing the most valuable type-strain genomes for metagenomic binning, comparative biology and taxonomic classification.</title>
        <authorList>
            <person name="Goeker M."/>
        </authorList>
    </citation>
    <scope>NUCLEOTIDE SEQUENCE [LARGE SCALE GENOMIC DNA]</scope>
    <source>
        <strain evidence="6 7">DSM 24830</strain>
    </source>
</reference>
<dbReference type="InterPro" id="IPR036390">
    <property type="entry name" value="WH_DNA-bd_sf"/>
</dbReference>
<dbReference type="InterPro" id="IPR037423">
    <property type="entry name" value="CysB_PBP2"/>
</dbReference>
<dbReference type="PANTHER" id="PTHR30126:SF6">
    <property type="entry name" value="HTH-TYPE TRANSCRIPTIONAL REGULATOR CYSB-RELATED"/>
    <property type="match status" value="1"/>
</dbReference>
<evidence type="ECO:0000256" key="2">
    <source>
        <dbReference type="ARBA" id="ARBA00023015"/>
    </source>
</evidence>
<dbReference type="GO" id="GO:0019344">
    <property type="term" value="P:cysteine biosynthetic process"/>
    <property type="evidence" value="ECO:0007669"/>
    <property type="project" value="TreeGrafter"/>
</dbReference>
<evidence type="ECO:0000313" key="7">
    <source>
        <dbReference type="Proteomes" id="UP000294887"/>
    </source>
</evidence>
<dbReference type="SUPFAM" id="SSF53850">
    <property type="entry name" value="Periplasmic binding protein-like II"/>
    <property type="match status" value="1"/>
</dbReference>
<dbReference type="PRINTS" id="PR00039">
    <property type="entry name" value="HTHLYSR"/>
</dbReference>
<protein>
    <submittedName>
        <fullName evidence="6">LysR family transcriptional regulator</fullName>
    </submittedName>
</protein>
<evidence type="ECO:0000259" key="5">
    <source>
        <dbReference type="PROSITE" id="PS50931"/>
    </source>
</evidence>
<dbReference type="InterPro" id="IPR000847">
    <property type="entry name" value="LysR_HTH_N"/>
</dbReference>
<dbReference type="AlphaFoldDB" id="A0A4R1EUC1"/>
<proteinExistence type="inferred from homology"/>
<comment type="similarity">
    <text evidence="1">Belongs to the LysR transcriptional regulatory family.</text>
</comment>
<dbReference type="GO" id="GO:0003700">
    <property type="term" value="F:DNA-binding transcription factor activity"/>
    <property type="evidence" value="ECO:0007669"/>
    <property type="project" value="InterPro"/>
</dbReference>
<dbReference type="PANTHER" id="PTHR30126">
    <property type="entry name" value="HTH-TYPE TRANSCRIPTIONAL REGULATOR"/>
    <property type="match status" value="1"/>
</dbReference>
<dbReference type="Gene3D" id="3.40.190.10">
    <property type="entry name" value="Periplasmic binding protein-like II"/>
    <property type="match status" value="2"/>
</dbReference>
<feature type="domain" description="HTH lysR-type" evidence="5">
    <location>
        <begin position="1"/>
        <end position="59"/>
    </location>
</feature>
<keyword evidence="4" id="KW-0804">Transcription</keyword>
<dbReference type="OrthoDB" id="5297026at2"/>
<dbReference type="Proteomes" id="UP000294887">
    <property type="component" value="Unassembled WGS sequence"/>
</dbReference>
<comment type="caution">
    <text evidence="6">The sequence shown here is derived from an EMBL/GenBank/DDBJ whole genome shotgun (WGS) entry which is preliminary data.</text>
</comment>
<dbReference type="Pfam" id="PF03466">
    <property type="entry name" value="LysR_substrate"/>
    <property type="match status" value="1"/>
</dbReference>
<dbReference type="InterPro" id="IPR036388">
    <property type="entry name" value="WH-like_DNA-bd_sf"/>
</dbReference>
<evidence type="ECO:0000313" key="6">
    <source>
        <dbReference type="EMBL" id="TCJ85286.1"/>
    </source>
</evidence>
<dbReference type="PROSITE" id="PS50931">
    <property type="entry name" value="HTH_LYSR"/>
    <property type="match status" value="1"/>
</dbReference>
<dbReference type="SUPFAM" id="SSF46785">
    <property type="entry name" value="Winged helix' DNA-binding domain"/>
    <property type="match status" value="1"/>
</dbReference>
<sequence length="304" mass="34196">MDLKQLKSLISVVENNLNISQAADQLHLVQSAVSQQISRLEEEIGVKLFNRKGKRLAGLTPVGDEIVAYAYRTLANANSILEIAHDHINEFEGMLRIGTTHTQAQYILPPVIKAFSQEYPEVELQIHQGTPQQLVTKALHDEVDFAICTEALSESKDLVSMPSYNWNRSLITLKDSALLESDEITLEKLSTYPIVTYVHGFTGREVFNETFKKAGLKPQIVLSAADTDVIKTYVRSGMGVGVIANMTYVTDKDSDLVLRDLSELFPWETTKIAYKKDKYLRRHQQRFIDLFQGSVLKQEGLVAP</sequence>
<dbReference type="RefSeq" id="WP_131906985.1">
    <property type="nucleotide sequence ID" value="NZ_BAAAFU010000001.1"/>
</dbReference>
<evidence type="ECO:0000256" key="4">
    <source>
        <dbReference type="ARBA" id="ARBA00023163"/>
    </source>
</evidence>
<keyword evidence="7" id="KW-1185">Reference proteome</keyword>
<dbReference type="EMBL" id="SMFQ01000004">
    <property type="protein sequence ID" value="TCJ85286.1"/>
    <property type="molecule type" value="Genomic_DNA"/>
</dbReference>
<keyword evidence="3" id="KW-0238">DNA-binding</keyword>
<name>A0A4R1EUC1_9GAMM</name>
<evidence type="ECO:0000256" key="1">
    <source>
        <dbReference type="ARBA" id="ARBA00009437"/>
    </source>
</evidence>
<dbReference type="FunFam" id="1.10.10.10:FF:000001">
    <property type="entry name" value="LysR family transcriptional regulator"/>
    <property type="match status" value="1"/>
</dbReference>
<evidence type="ECO:0000256" key="3">
    <source>
        <dbReference type="ARBA" id="ARBA00023125"/>
    </source>
</evidence>
<dbReference type="GO" id="GO:0000976">
    <property type="term" value="F:transcription cis-regulatory region binding"/>
    <property type="evidence" value="ECO:0007669"/>
    <property type="project" value="TreeGrafter"/>
</dbReference>
<accession>A0A4R1EUC1</accession>
<organism evidence="6 7">
    <name type="scientific">Cocleimonas flava</name>
    <dbReference type="NCBI Taxonomy" id="634765"/>
    <lineage>
        <taxon>Bacteria</taxon>
        <taxon>Pseudomonadati</taxon>
        <taxon>Pseudomonadota</taxon>
        <taxon>Gammaproteobacteria</taxon>
        <taxon>Thiotrichales</taxon>
        <taxon>Thiotrichaceae</taxon>
        <taxon>Cocleimonas</taxon>
    </lineage>
</organism>
<dbReference type="InterPro" id="IPR005119">
    <property type="entry name" value="LysR_subst-bd"/>
</dbReference>
<dbReference type="CDD" id="cd08413">
    <property type="entry name" value="PBP2_CysB_like"/>
    <property type="match status" value="1"/>
</dbReference>
<gene>
    <name evidence="6" type="ORF">EV695_3256</name>
</gene>
<dbReference type="Gene3D" id="1.10.10.10">
    <property type="entry name" value="Winged helix-like DNA-binding domain superfamily/Winged helix DNA-binding domain"/>
    <property type="match status" value="1"/>
</dbReference>
<keyword evidence="2" id="KW-0805">Transcription regulation</keyword>
<dbReference type="Pfam" id="PF00126">
    <property type="entry name" value="HTH_1"/>
    <property type="match status" value="1"/>
</dbReference>